<dbReference type="PANTHER" id="PTHR34390">
    <property type="entry name" value="UPF0442 PROTEIN YJJB-RELATED"/>
    <property type="match status" value="1"/>
</dbReference>
<dbReference type="PATRIC" id="fig|1304284.3.peg.1218"/>
<dbReference type="EMBL" id="ARZA01000130">
    <property type="protein sequence ID" value="EOD00647.1"/>
    <property type="molecule type" value="Genomic_DNA"/>
</dbReference>
<evidence type="ECO:0000313" key="11">
    <source>
        <dbReference type="Proteomes" id="UP000013378"/>
    </source>
</evidence>
<keyword evidence="6 8" id="KW-0472">Membrane</keyword>
<evidence type="ECO:0000256" key="6">
    <source>
        <dbReference type="ARBA" id="ARBA00023136"/>
    </source>
</evidence>
<dbReference type="OrthoDB" id="9810047at2"/>
<keyword evidence="5 8" id="KW-1133">Transmembrane helix</keyword>
<proteinExistence type="inferred from homology"/>
<feature type="transmembrane region" description="Helical" evidence="8">
    <location>
        <begin position="6"/>
        <end position="23"/>
    </location>
</feature>
<evidence type="ECO:0000256" key="8">
    <source>
        <dbReference type="SAM" id="Phobius"/>
    </source>
</evidence>
<dbReference type="InterPro" id="IPR024528">
    <property type="entry name" value="ThrE_2"/>
</dbReference>
<dbReference type="GO" id="GO:0005886">
    <property type="term" value="C:plasma membrane"/>
    <property type="evidence" value="ECO:0007669"/>
    <property type="project" value="UniProtKB-SubCell"/>
</dbReference>
<keyword evidence="2" id="KW-1003">Cell membrane</keyword>
<evidence type="ECO:0000259" key="9">
    <source>
        <dbReference type="Pfam" id="PF12821"/>
    </source>
</evidence>
<evidence type="ECO:0000256" key="7">
    <source>
        <dbReference type="ARBA" id="ARBA00034125"/>
    </source>
</evidence>
<dbReference type="AlphaFoldDB" id="R1AVG3"/>
<name>R1AVG3_9FIRM</name>
<feature type="transmembrane region" description="Helical" evidence="8">
    <location>
        <begin position="118"/>
        <end position="138"/>
    </location>
</feature>
<sequence>MYILNQLIYAFLSAIGFSIIFHIPKDSVIKSGLAGALGWVVFLITKTNLSSPVAGAFWGAITVGILGELFARFFKKPATVFIIPGIVPLVPGAGMYYTMSAITESRFIDAANIGSETLFVAASIASGILVSSSISRMIKRNFKIKKNIEKTA</sequence>
<protein>
    <submittedName>
        <fullName evidence="10">Membrane spanning protein</fullName>
    </submittedName>
</protein>
<comment type="caution">
    <text evidence="10">The sequence shown here is derived from an EMBL/GenBank/DDBJ whole genome shotgun (WGS) entry which is preliminary data.</text>
</comment>
<comment type="subcellular location">
    <subcellularLocation>
        <location evidence="1">Cell membrane</location>
        <topology evidence="1">Multi-pass membrane protein</topology>
    </subcellularLocation>
</comment>
<dbReference type="Proteomes" id="UP000013378">
    <property type="component" value="Unassembled WGS sequence"/>
</dbReference>
<keyword evidence="4 8" id="KW-0812">Transmembrane</keyword>
<feature type="domain" description="Threonine/Serine exporter ThrE" evidence="9">
    <location>
        <begin position="6"/>
        <end position="134"/>
    </location>
</feature>
<evidence type="ECO:0000256" key="2">
    <source>
        <dbReference type="ARBA" id="ARBA00022475"/>
    </source>
</evidence>
<dbReference type="eggNOG" id="COG3610">
    <property type="taxonomic scope" value="Bacteria"/>
</dbReference>
<comment type="similarity">
    <text evidence="7">Belongs to the ThrE exporter (TC 2.A.79) family.</text>
</comment>
<organism evidence="10 11">
    <name type="scientific">Caldisalinibacter kiritimatiensis</name>
    <dbReference type="NCBI Taxonomy" id="1304284"/>
    <lineage>
        <taxon>Bacteria</taxon>
        <taxon>Bacillati</taxon>
        <taxon>Bacillota</taxon>
        <taxon>Tissierellia</taxon>
        <taxon>Tissierellales</taxon>
        <taxon>Thermohalobacteraceae</taxon>
        <taxon>Caldisalinibacter</taxon>
    </lineage>
</organism>
<feature type="transmembrane region" description="Helical" evidence="8">
    <location>
        <begin position="51"/>
        <end position="71"/>
    </location>
</feature>
<dbReference type="GO" id="GO:0015744">
    <property type="term" value="P:succinate transport"/>
    <property type="evidence" value="ECO:0007669"/>
    <property type="project" value="TreeGrafter"/>
</dbReference>
<dbReference type="InterPro" id="IPR050539">
    <property type="entry name" value="ThrE_Dicarb/AminoAcid_Exp"/>
</dbReference>
<dbReference type="RefSeq" id="WP_006312008.1">
    <property type="nucleotide sequence ID" value="NZ_ARZA01000130.1"/>
</dbReference>
<gene>
    <name evidence="10" type="ORF">L21TH_1248</name>
</gene>
<evidence type="ECO:0000313" key="10">
    <source>
        <dbReference type="EMBL" id="EOD00647.1"/>
    </source>
</evidence>
<keyword evidence="3" id="KW-0997">Cell inner membrane</keyword>
<evidence type="ECO:0000256" key="5">
    <source>
        <dbReference type="ARBA" id="ARBA00022989"/>
    </source>
</evidence>
<evidence type="ECO:0000256" key="4">
    <source>
        <dbReference type="ARBA" id="ARBA00022692"/>
    </source>
</evidence>
<evidence type="ECO:0000256" key="1">
    <source>
        <dbReference type="ARBA" id="ARBA00004651"/>
    </source>
</evidence>
<keyword evidence="11" id="KW-1185">Reference proteome</keyword>
<accession>R1AVG3</accession>
<dbReference type="PANTHER" id="PTHR34390:SF1">
    <property type="entry name" value="SUCCINATE TRANSPORTER SUBUNIT YJJB-RELATED"/>
    <property type="match status" value="1"/>
</dbReference>
<reference evidence="10 11" key="1">
    <citation type="journal article" date="2015" name="Geomicrobiol. J.">
        <title>Caldisalinibacter kiritimatiensis gen. nov., sp. nov., a moderately thermohalophilic thiosulfate-reducing bacterium from a hypersaline microbial mat.</title>
        <authorList>
            <person name="Ben Hania W."/>
            <person name="Joseph M."/>
            <person name="Fiebig A."/>
            <person name="Bunk B."/>
            <person name="Klenk H.-P."/>
            <person name="Fardeau M.-L."/>
            <person name="Spring S."/>
        </authorList>
    </citation>
    <scope>NUCLEOTIDE SEQUENCE [LARGE SCALE GENOMIC DNA]</scope>
    <source>
        <strain evidence="10 11">L21-TH-D2</strain>
    </source>
</reference>
<feature type="transmembrane region" description="Helical" evidence="8">
    <location>
        <begin position="78"/>
        <end position="98"/>
    </location>
</feature>
<dbReference type="Pfam" id="PF12821">
    <property type="entry name" value="ThrE_2"/>
    <property type="match status" value="1"/>
</dbReference>
<evidence type="ECO:0000256" key="3">
    <source>
        <dbReference type="ARBA" id="ARBA00022519"/>
    </source>
</evidence>